<evidence type="ECO:0000256" key="1">
    <source>
        <dbReference type="SAM" id="MobiDB-lite"/>
    </source>
</evidence>
<evidence type="ECO:0000313" key="3">
    <source>
        <dbReference type="EMBL" id="GFY85469.1"/>
    </source>
</evidence>
<gene>
    <name evidence="3" type="ORF">Acr_04g0002070</name>
</gene>
<evidence type="ECO:0000259" key="2">
    <source>
        <dbReference type="Pfam" id="PF22936"/>
    </source>
</evidence>
<dbReference type="AlphaFoldDB" id="A0A7J0EHU1"/>
<dbReference type="Proteomes" id="UP000585474">
    <property type="component" value="Unassembled WGS sequence"/>
</dbReference>
<dbReference type="Pfam" id="PF22936">
    <property type="entry name" value="Pol_BBD"/>
    <property type="match status" value="1"/>
</dbReference>
<proteinExistence type="predicted"/>
<keyword evidence="4" id="KW-1185">Reference proteome</keyword>
<sequence>MVGCLDFLRVLCCGLRADCCEVRLRGKTERDCEKGCELSDRVSSVVIHSFDSGLVISLRGRCSFRRYGAPAPNRIRNGVRTRPHAPFEDRRVRSVSATRPGGDECLEVVDQIGRDVPGEDISEQSLIDEEACEFEASEGDYSGRTYERVLEFESWETLVVSLSNSAPNGKLNTSMVMDALFNEEARRREMGPIDQSELQALVSEGSREKSLGQGKGHHRDTAATVVMAVDESEVLLAASDNGKTDWVLDSSSAYHLCRDKEVFSTYAACEGRIWMANNTSSRVVGRGSVQFRMADGRSVTLTEWRNSQSFQGKQGDAVGKEDWRAIPIGGECPNRRSYGLTWVQWIQSGTRVQGDALGYVRKSGQTRVVQPVQDVHREAQRKETKSILRSCTAKGAAMPKRVSFALDLISGGVFSNWHLGEKVQTLRCGGAYTSSYGEAGSEAVMKDNLKTSDYPPVGWRGRLLSPAHLDESKPTWMSPSPVAKPKPDWSSPCDGETLELSRTL</sequence>
<organism evidence="3 4">
    <name type="scientific">Actinidia rufa</name>
    <dbReference type="NCBI Taxonomy" id="165716"/>
    <lineage>
        <taxon>Eukaryota</taxon>
        <taxon>Viridiplantae</taxon>
        <taxon>Streptophyta</taxon>
        <taxon>Embryophyta</taxon>
        <taxon>Tracheophyta</taxon>
        <taxon>Spermatophyta</taxon>
        <taxon>Magnoliopsida</taxon>
        <taxon>eudicotyledons</taxon>
        <taxon>Gunneridae</taxon>
        <taxon>Pentapetalae</taxon>
        <taxon>asterids</taxon>
        <taxon>Ericales</taxon>
        <taxon>Actinidiaceae</taxon>
        <taxon>Actinidia</taxon>
    </lineage>
</organism>
<comment type="caution">
    <text evidence="3">The sequence shown here is derived from an EMBL/GenBank/DDBJ whole genome shotgun (WGS) entry which is preliminary data.</text>
</comment>
<feature type="region of interest" description="Disordered" evidence="1">
    <location>
        <begin position="470"/>
        <end position="504"/>
    </location>
</feature>
<protein>
    <recommendedName>
        <fullName evidence="2">Retrovirus-related Pol polyprotein from transposon TNT 1-94-like beta-barrel domain-containing protein</fullName>
    </recommendedName>
</protein>
<name>A0A7J0EHU1_9ERIC</name>
<accession>A0A7J0EHU1</accession>
<dbReference type="EMBL" id="BJWL01000004">
    <property type="protein sequence ID" value="GFY85469.1"/>
    <property type="molecule type" value="Genomic_DNA"/>
</dbReference>
<dbReference type="InterPro" id="IPR054722">
    <property type="entry name" value="PolX-like_BBD"/>
</dbReference>
<evidence type="ECO:0000313" key="4">
    <source>
        <dbReference type="Proteomes" id="UP000585474"/>
    </source>
</evidence>
<feature type="domain" description="Retrovirus-related Pol polyprotein from transposon TNT 1-94-like beta-barrel" evidence="2">
    <location>
        <begin position="246"/>
        <end position="303"/>
    </location>
</feature>
<reference evidence="3 4" key="1">
    <citation type="submission" date="2019-07" db="EMBL/GenBank/DDBJ databases">
        <title>De Novo Assembly of kiwifruit Actinidia rufa.</title>
        <authorList>
            <person name="Sugita-Konishi S."/>
            <person name="Sato K."/>
            <person name="Mori E."/>
            <person name="Abe Y."/>
            <person name="Kisaki G."/>
            <person name="Hamano K."/>
            <person name="Suezawa K."/>
            <person name="Otani M."/>
            <person name="Fukuda T."/>
            <person name="Manabe T."/>
            <person name="Gomi K."/>
            <person name="Tabuchi M."/>
            <person name="Akimitsu K."/>
            <person name="Kataoka I."/>
        </authorList>
    </citation>
    <scope>NUCLEOTIDE SEQUENCE [LARGE SCALE GENOMIC DNA]</scope>
    <source>
        <strain evidence="4">cv. Fuchu</strain>
    </source>
</reference>